<dbReference type="RefSeq" id="WP_188972236.1">
    <property type="nucleotide sequence ID" value="NZ_BMOL01000010.1"/>
</dbReference>
<evidence type="ECO:0008006" key="4">
    <source>
        <dbReference type="Google" id="ProtNLM"/>
    </source>
</evidence>
<evidence type="ECO:0000313" key="3">
    <source>
        <dbReference type="Proteomes" id="UP000639973"/>
    </source>
</evidence>
<gene>
    <name evidence="2" type="ORF">GCM10010840_22890</name>
</gene>
<keyword evidence="3" id="KW-1185">Reference proteome</keyword>
<dbReference type="Proteomes" id="UP000639973">
    <property type="component" value="Unassembled WGS sequence"/>
</dbReference>
<proteinExistence type="predicted"/>
<sequence>MDVNGNAAGEVTSLGTEDDHASRPDRAQSAQTAYAYLQPFVEWCDPSALELDSGVNQKKVYRKQTRQMQATGWYGPPLLVWKTSVLSGGVRWVAARHAELARVPVVDLSREEACISLFGRMAWDAINLYRGSFGSGPVIGCLRRFGVYTGDLDELELI</sequence>
<name>A0ABQ2GBS4_9DEIO</name>
<evidence type="ECO:0000256" key="1">
    <source>
        <dbReference type="SAM" id="MobiDB-lite"/>
    </source>
</evidence>
<dbReference type="EMBL" id="BMOL01000010">
    <property type="protein sequence ID" value="GGL84510.1"/>
    <property type="molecule type" value="Genomic_DNA"/>
</dbReference>
<evidence type="ECO:0000313" key="2">
    <source>
        <dbReference type="EMBL" id="GGL84510.1"/>
    </source>
</evidence>
<reference evidence="3" key="1">
    <citation type="journal article" date="2019" name="Int. J. Syst. Evol. Microbiol.">
        <title>The Global Catalogue of Microorganisms (GCM) 10K type strain sequencing project: providing services to taxonomists for standard genome sequencing and annotation.</title>
        <authorList>
            <consortium name="The Broad Institute Genomics Platform"/>
            <consortium name="The Broad Institute Genome Sequencing Center for Infectious Disease"/>
            <person name="Wu L."/>
            <person name="Ma J."/>
        </authorList>
    </citation>
    <scope>NUCLEOTIDE SEQUENCE [LARGE SCALE GENOMIC DNA]</scope>
    <source>
        <strain evidence="3">JCM 15442</strain>
    </source>
</reference>
<protein>
    <recommendedName>
        <fullName evidence="4">ParB-like nuclease domain-containing protein</fullName>
    </recommendedName>
</protein>
<accession>A0ABQ2GBS4</accession>
<feature type="region of interest" description="Disordered" evidence="1">
    <location>
        <begin position="1"/>
        <end position="25"/>
    </location>
</feature>
<comment type="caution">
    <text evidence="2">The sequence shown here is derived from an EMBL/GenBank/DDBJ whole genome shotgun (WGS) entry which is preliminary data.</text>
</comment>
<organism evidence="2 3">
    <name type="scientific">Deinococcus aerolatus</name>
    <dbReference type="NCBI Taxonomy" id="522487"/>
    <lineage>
        <taxon>Bacteria</taxon>
        <taxon>Thermotogati</taxon>
        <taxon>Deinococcota</taxon>
        <taxon>Deinococci</taxon>
        <taxon>Deinococcales</taxon>
        <taxon>Deinococcaceae</taxon>
        <taxon>Deinococcus</taxon>
    </lineage>
</organism>